<evidence type="ECO:0000256" key="2">
    <source>
        <dbReference type="ARBA" id="ARBA00007511"/>
    </source>
</evidence>
<feature type="transmembrane region" description="Helical" evidence="6">
    <location>
        <begin position="196"/>
        <end position="217"/>
    </location>
</feature>
<keyword evidence="4 6" id="KW-1133">Transmembrane helix</keyword>
<dbReference type="EMBL" id="JBHUHU010000002">
    <property type="protein sequence ID" value="MFD2099285.1"/>
    <property type="molecule type" value="Genomic_DNA"/>
</dbReference>
<reference evidence="8" key="1">
    <citation type="journal article" date="2019" name="Int. J. Syst. Evol. Microbiol.">
        <title>The Global Catalogue of Microorganisms (GCM) 10K type strain sequencing project: providing services to taxonomists for standard genome sequencing and annotation.</title>
        <authorList>
            <consortium name="The Broad Institute Genomics Platform"/>
            <consortium name="The Broad Institute Genome Sequencing Center for Infectious Disease"/>
            <person name="Wu L."/>
            <person name="Ma J."/>
        </authorList>
    </citation>
    <scope>NUCLEOTIDE SEQUENCE [LARGE SCALE GENOMIC DNA]</scope>
    <source>
        <strain evidence="8">JCM 3389</strain>
    </source>
</reference>
<name>A0ABW4XUY6_9FLAO</name>
<feature type="transmembrane region" description="Helical" evidence="6">
    <location>
        <begin position="111"/>
        <end position="131"/>
    </location>
</feature>
<evidence type="ECO:0000256" key="3">
    <source>
        <dbReference type="ARBA" id="ARBA00022692"/>
    </source>
</evidence>
<feature type="transmembrane region" description="Helical" evidence="6">
    <location>
        <begin position="232"/>
        <end position="252"/>
    </location>
</feature>
<feature type="transmembrane region" description="Helical" evidence="6">
    <location>
        <begin position="288"/>
        <end position="306"/>
    </location>
</feature>
<dbReference type="PANTHER" id="PTHR30238:SF0">
    <property type="entry name" value="THYLAKOID MEMBRANE PROTEIN TERC, CHLOROPLASTIC"/>
    <property type="match status" value="1"/>
</dbReference>
<feature type="transmembrane region" description="Helical" evidence="6">
    <location>
        <begin position="76"/>
        <end position="99"/>
    </location>
</feature>
<accession>A0ABW4XUY6</accession>
<dbReference type="RefSeq" id="WP_379830051.1">
    <property type="nucleotide sequence ID" value="NZ_JBHUHU010000002.1"/>
</dbReference>
<evidence type="ECO:0000313" key="7">
    <source>
        <dbReference type="EMBL" id="MFD2099285.1"/>
    </source>
</evidence>
<dbReference type="Proteomes" id="UP001597342">
    <property type="component" value="Unassembled WGS sequence"/>
</dbReference>
<comment type="caution">
    <text evidence="7">The sequence shown here is derived from an EMBL/GenBank/DDBJ whole genome shotgun (WGS) entry which is preliminary data.</text>
</comment>
<feature type="transmembrane region" description="Helical" evidence="6">
    <location>
        <begin position="34"/>
        <end position="56"/>
    </location>
</feature>
<feature type="transmembrane region" description="Helical" evidence="6">
    <location>
        <begin position="137"/>
        <end position="156"/>
    </location>
</feature>
<dbReference type="Pfam" id="PF03741">
    <property type="entry name" value="TerC"/>
    <property type="match status" value="1"/>
</dbReference>
<keyword evidence="5 6" id="KW-0472">Membrane</keyword>
<keyword evidence="3 6" id="KW-0812">Transmembrane</keyword>
<evidence type="ECO:0000256" key="5">
    <source>
        <dbReference type="ARBA" id="ARBA00023136"/>
    </source>
</evidence>
<keyword evidence="8" id="KW-1185">Reference proteome</keyword>
<organism evidence="7 8">
    <name type="scientific">Flagellimonas iocasae</name>
    <dbReference type="NCBI Taxonomy" id="2055905"/>
    <lineage>
        <taxon>Bacteria</taxon>
        <taxon>Pseudomonadati</taxon>
        <taxon>Bacteroidota</taxon>
        <taxon>Flavobacteriia</taxon>
        <taxon>Flavobacteriales</taxon>
        <taxon>Flavobacteriaceae</taxon>
        <taxon>Flagellimonas</taxon>
    </lineage>
</organism>
<dbReference type="InterPro" id="IPR005496">
    <property type="entry name" value="Integral_membrane_TerC"/>
</dbReference>
<dbReference type="NCBIfam" id="TIGR03718">
    <property type="entry name" value="R_switched_Alx"/>
    <property type="match status" value="1"/>
</dbReference>
<proteinExistence type="inferred from homology"/>
<evidence type="ECO:0000256" key="1">
    <source>
        <dbReference type="ARBA" id="ARBA00004141"/>
    </source>
</evidence>
<feature type="transmembrane region" description="Helical" evidence="6">
    <location>
        <begin position="264"/>
        <end position="282"/>
    </location>
</feature>
<sequence>MTVWILFIAAVALLLTFDLGVLNRRAHAISLKEATVWSTFWIGLGLGFSVLIYFIYQNQWIANPNGLTAWNATLKYITGYLVEMSLSMDNIFVIAVIFSSFAIPEKYQHRVLFWGIVGAILFRITAIYLGVALLNKFIWITYVFGGFLVITALRLLRSHKKVYEPKDSIVFRWVNMIIPVSHTIDSQKFFVRKDKVLMATPLLLALVVIEFTDILFALDSIPAVLGITSDTFLVFSSNILAVMGLRSIYFFLSHMVSRFKYLKYSLSAILFFVGVKLILSHHIELPEWVSLAFIALSLTLGVLFSLRSKEEEDAQGS</sequence>
<comment type="subcellular location">
    <subcellularLocation>
        <location evidence="1">Membrane</location>
        <topology evidence="1">Multi-pass membrane protein</topology>
    </subcellularLocation>
</comment>
<evidence type="ECO:0000256" key="6">
    <source>
        <dbReference type="SAM" id="Phobius"/>
    </source>
</evidence>
<evidence type="ECO:0000313" key="8">
    <source>
        <dbReference type="Proteomes" id="UP001597342"/>
    </source>
</evidence>
<protein>
    <submittedName>
        <fullName evidence="7">TerC family protein</fullName>
    </submittedName>
</protein>
<comment type="similarity">
    <text evidence="2">Belongs to the TerC family.</text>
</comment>
<evidence type="ECO:0000256" key="4">
    <source>
        <dbReference type="ARBA" id="ARBA00022989"/>
    </source>
</evidence>
<feature type="transmembrane region" description="Helical" evidence="6">
    <location>
        <begin position="6"/>
        <end position="22"/>
    </location>
</feature>
<dbReference type="PANTHER" id="PTHR30238">
    <property type="entry name" value="MEMBRANE BOUND PREDICTED REDOX MODULATOR"/>
    <property type="match status" value="1"/>
</dbReference>
<dbReference type="InterPro" id="IPR022369">
    <property type="entry name" value="Integral_membrane_TerC_rswitch"/>
</dbReference>
<gene>
    <name evidence="7" type="ORF">ACFSJE_05830</name>
</gene>